<name>A0AAV5KVB8_9ROSI</name>
<feature type="domain" description="Proliferating cell nuclear antigen PCNA N-terminal" evidence="2">
    <location>
        <begin position="4"/>
        <end position="116"/>
    </location>
</feature>
<dbReference type="PANTHER" id="PTHR11352">
    <property type="entry name" value="PROLIFERATING CELL NUCLEAR ANTIGEN"/>
    <property type="match status" value="1"/>
</dbReference>
<organism evidence="3 4">
    <name type="scientific">Rubroshorea leprosula</name>
    <dbReference type="NCBI Taxonomy" id="152421"/>
    <lineage>
        <taxon>Eukaryota</taxon>
        <taxon>Viridiplantae</taxon>
        <taxon>Streptophyta</taxon>
        <taxon>Embryophyta</taxon>
        <taxon>Tracheophyta</taxon>
        <taxon>Spermatophyta</taxon>
        <taxon>Magnoliopsida</taxon>
        <taxon>eudicotyledons</taxon>
        <taxon>Gunneridae</taxon>
        <taxon>Pentapetalae</taxon>
        <taxon>rosids</taxon>
        <taxon>malvids</taxon>
        <taxon>Malvales</taxon>
        <taxon>Dipterocarpaceae</taxon>
        <taxon>Rubroshorea</taxon>
    </lineage>
</organism>
<dbReference type="Proteomes" id="UP001054252">
    <property type="component" value="Unassembled WGS sequence"/>
</dbReference>
<evidence type="ECO:0000313" key="4">
    <source>
        <dbReference type="Proteomes" id="UP001054252"/>
    </source>
</evidence>
<dbReference type="GO" id="GO:0006275">
    <property type="term" value="P:regulation of DNA replication"/>
    <property type="evidence" value="ECO:0007669"/>
    <property type="project" value="InterPro"/>
</dbReference>
<sequence length="264" mass="29250">MSILELKIPQAVFLKNAVAAIAEVNAHDGNKSYVHFTQAGLTFQFEAADNRVVAVLRLLSAGCDGYQCQSSPSFSFDFARLQEVMNQATEQDALTISVSGDKIKTMNFVFENQGTAGERRTFGMELTRCNCEIFDIPESLKAKSFEIPSEPFCNALTEIISDAGGKDMPPPSNAGPTAWIFVREGKMYIHGMQKRIILELENKEGGIFSGGDFNRRLGVVYRLRYFLKAALLSEKVWINKGDIPIALACPFGGDLGYVYLIEEY</sequence>
<gene>
    <name evidence="3" type="ORF">SLEP1_g37652</name>
</gene>
<dbReference type="PANTHER" id="PTHR11352:SF0">
    <property type="entry name" value="PROLIFERATING CELL NUCLEAR ANTIGEN"/>
    <property type="match status" value="1"/>
</dbReference>
<reference evidence="3 4" key="1">
    <citation type="journal article" date="2021" name="Commun. Biol.">
        <title>The genome of Shorea leprosula (Dipterocarpaceae) highlights the ecological relevance of drought in aseasonal tropical rainforests.</title>
        <authorList>
            <person name="Ng K.K.S."/>
            <person name="Kobayashi M.J."/>
            <person name="Fawcett J.A."/>
            <person name="Hatakeyama M."/>
            <person name="Paape T."/>
            <person name="Ng C.H."/>
            <person name="Ang C.C."/>
            <person name="Tnah L.H."/>
            <person name="Lee C.T."/>
            <person name="Nishiyama T."/>
            <person name="Sese J."/>
            <person name="O'Brien M.J."/>
            <person name="Copetti D."/>
            <person name="Mohd Noor M.I."/>
            <person name="Ong R.C."/>
            <person name="Putra M."/>
            <person name="Sireger I.Z."/>
            <person name="Indrioko S."/>
            <person name="Kosugi Y."/>
            <person name="Izuno A."/>
            <person name="Isagi Y."/>
            <person name="Lee S.L."/>
            <person name="Shimizu K.K."/>
        </authorList>
    </citation>
    <scope>NUCLEOTIDE SEQUENCE [LARGE SCALE GENOMIC DNA]</scope>
    <source>
        <strain evidence="3">214</strain>
    </source>
</reference>
<evidence type="ECO:0000256" key="1">
    <source>
        <dbReference type="ARBA" id="ARBA00023125"/>
    </source>
</evidence>
<proteinExistence type="predicted"/>
<dbReference type="EMBL" id="BPVZ01000080">
    <property type="protein sequence ID" value="GKV28629.1"/>
    <property type="molecule type" value="Genomic_DNA"/>
</dbReference>
<keyword evidence="1" id="KW-0238">DNA-binding</keyword>
<dbReference type="InterPro" id="IPR000730">
    <property type="entry name" value="Pr_cel_nuc_antig"/>
</dbReference>
<dbReference type="SUPFAM" id="SSF55979">
    <property type="entry name" value="DNA clamp"/>
    <property type="match status" value="1"/>
</dbReference>
<dbReference type="AlphaFoldDB" id="A0AAV5KVB8"/>
<dbReference type="GO" id="GO:0030337">
    <property type="term" value="F:DNA polymerase processivity factor activity"/>
    <property type="evidence" value="ECO:0007669"/>
    <property type="project" value="InterPro"/>
</dbReference>
<dbReference type="Pfam" id="PF00705">
    <property type="entry name" value="PCNA_N"/>
    <property type="match status" value="1"/>
</dbReference>
<dbReference type="InterPro" id="IPR046938">
    <property type="entry name" value="DNA_clamp_sf"/>
</dbReference>
<evidence type="ECO:0000259" key="2">
    <source>
        <dbReference type="Pfam" id="PF00705"/>
    </source>
</evidence>
<keyword evidence="4" id="KW-1185">Reference proteome</keyword>
<dbReference type="InterPro" id="IPR022648">
    <property type="entry name" value="Pr_cel_nuc_antig_N"/>
</dbReference>
<comment type="caution">
    <text evidence="3">The sequence shown here is derived from an EMBL/GenBank/DDBJ whole genome shotgun (WGS) entry which is preliminary data.</text>
</comment>
<protein>
    <recommendedName>
        <fullName evidence="2">Proliferating cell nuclear antigen PCNA N-terminal domain-containing protein</fullName>
    </recommendedName>
</protein>
<dbReference type="GO" id="GO:0006272">
    <property type="term" value="P:leading strand elongation"/>
    <property type="evidence" value="ECO:0007669"/>
    <property type="project" value="TreeGrafter"/>
</dbReference>
<accession>A0AAV5KVB8</accession>
<dbReference type="Gene3D" id="3.70.10.10">
    <property type="match status" value="1"/>
</dbReference>
<dbReference type="GO" id="GO:0003677">
    <property type="term" value="F:DNA binding"/>
    <property type="evidence" value="ECO:0007669"/>
    <property type="project" value="UniProtKB-KW"/>
</dbReference>
<evidence type="ECO:0000313" key="3">
    <source>
        <dbReference type="EMBL" id="GKV28629.1"/>
    </source>
</evidence>